<proteinExistence type="predicted"/>
<reference evidence="1 2" key="1">
    <citation type="submission" date="2019-07" db="EMBL/GenBank/DDBJ databases">
        <title>Whole genome shotgun sequence of Aliivibrio fischeri NBRC 101058.</title>
        <authorList>
            <person name="Hosoyama A."/>
            <person name="Uohara A."/>
            <person name="Ohji S."/>
            <person name="Ichikawa N."/>
        </authorList>
    </citation>
    <scope>NUCLEOTIDE SEQUENCE [LARGE SCALE GENOMIC DNA]</scope>
    <source>
        <strain evidence="1 2">NBRC 101058</strain>
    </source>
</reference>
<accession>A0A510UHZ2</accession>
<dbReference type="Proteomes" id="UP000321787">
    <property type="component" value="Unassembled WGS sequence"/>
</dbReference>
<organism evidence="1 2">
    <name type="scientific">Aliivibrio fischeri</name>
    <name type="common">Vibrio fischeri</name>
    <dbReference type="NCBI Taxonomy" id="668"/>
    <lineage>
        <taxon>Bacteria</taxon>
        <taxon>Pseudomonadati</taxon>
        <taxon>Pseudomonadota</taxon>
        <taxon>Gammaproteobacteria</taxon>
        <taxon>Vibrionales</taxon>
        <taxon>Vibrionaceae</taxon>
        <taxon>Aliivibrio</taxon>
    </lineage>
</organism>
<dbReference type="EMBL" id="BJTZ01000013">
    <property type="protein sequence ID" value="GEK14248.1"/>
    <property type="molecule type" value="Genomic_DNA"/>
</dbReference>
<sequence>MRKSRRGLYRDLDHIVEKYDVLMHNKKAPEKSRALRINIVTKIVDKLDLIKTYNQQ</sequence>
<evidence type="ECO:0000313" key="1">
    <source>
        <dbReference type="EMBL" id="GEK14248.1"/>
    </source>
</evidence>
<comment type="caution">
    <text evidence="1">The sequence shown here is derived from an EMBL/GenBank/DDBJ whole genome shotgun (WGS) entry which is preliminary data.</text>
</comment>
<protein>
    <submittedName>
        <fullName evidence="1">Uncharacterized protein</fullName>
    </submittedName>
</protein>
<evidence type="ECO:0000313" key="2">
    <source>
        <dbReference type="Proteomes" id="UP000321787"/>
    </source>
</evidence>
<name>A0A510UHZ2_ALIFS</name>
<gene>
    <name evidence="1" type="ORF">AFI02nite_22840</name>
</gene>
<dbReference type="AlphaFoldDB" id="A0A510UHZ2"/>